<dbReference type="SUPFAM" id="SSF47240">
    <property type="entry name" value="Ferritin-like"/>
    <property type="match status" value="1"/>
</dbReference>
<dbReference type="NCBIfam" id="TIGR02156">
    <property type="entry name" value="PA_CoA_Oxy1"/>
    <property type="match status" value="1"/>
</dbReference>
<reference evidence="1 2" key="1">
    <citation type="submission" date="2018-03" db="EMBL/GenBank/DDBJ databases">
        <title>Comparative analysis of microorganisms from saline springs in Andes Mountain Range, Colombia.</title>
        <authorList>
            <person name="Rubin E."/>
        </authorList>
    </citation>
    <scope>NUCLEOTIDE SEQUENCE [LARGE SCALE GENOMIC DNA]</scope>
    <source>
        <strain evidence="1 2">CG 35</strain>
    </source>
</reference>
<organism evidence="1 2">
    <name type="scientific">Nesterenkonia sandarakina</name>
    <dbReference type="NCBI Taxonomy" id="272918"/>
    <lineage>
        <taxon>Bacteria</taxon>
        <taxon>Bacillati</taxon>
        <taxon>Actinomycetota</taxon>
        <taxon>Actinomycetes</taxon>
        <taxon>Micrococcales</taxon>
        <taxon>Micrococcaceae</taxon>
        <taxon>Nesterenkonia</taxon>
    </lineage>
</organism>
<sequence length="343" mass="38832">MSPQNHQHAPLHLADESDAAAALAEAEAGQNRFDEIIAEDSRIEPRDWMPESYRKSLVRQVSQHAHSEIIGMQPEGNWISRAPSLKRKAILMAKVQDEAGHGLYLYSAAETLGRPREEMYDQLYSGKAKYSSIFNYPARTWADIGAIGWLVDGAAIVNQVPLCRASYGPYGRAMVRICKEESFHQRQGWEILYSLSHGTEAQHQMAQDAVDRFYGPALQMFGPPDGDSPNSQQSMAWKIKRFTNDELRQRFVDMLVPQVEALGLTLPDPELKWNEERGHYDFGDLDWDEFFAVIKGNGPLSRQRLEHYRKARDEGAWVREAAVAYADRQAQAQDRDQAALIGA</sequence>
<dbReference type="PANTHER" id="PTHR30458">
    <property type="entry name" value="PHENYLACETIC ACID DEGRADATION PROTEIN PAA"/>
    <property type="match status" value="1"/>
</dbReference>
<dbReference type="InterPro" id="IPR052703">
    <property type="entry name" value="Aromatic_CoA_ox/epox"/>
</dbReference>
<keyword evidence="2" id="KW-1185">Reference proteome</keyword>
<evidence type="ECO:0000313" key="2">
    <source>
        <dbReference type="Proteomes" id="UP000238217"/>
    </source>
</evidence>
<dbReference type="FunFam" id="1.20.1260.10:FF:000010">
    <property type="entry name" value="1,2-phenylacetyl-CoA epoxidase subunit A"/>
    <property type="match status" value="1"/>
</dbReference>
<name>A0A2T0YIG8_9MICC</name>
<dbReference type="AlphaFoldDB" id="A0A2T0YIG8"/>
<dbReference type="InterPro" id="IPR009078">
    <property type="entry name" value="Ferritin-like_SF"/>
</dbReference>
<evidence type="ECO:0000313" key="1">
    <source>
        <dbReference type="EMBL" id="PRZ14912.1"/>
    </source>
</evidence>
<dbReference type="OrthoDB" id="5292502at2"/>
<dbReference type="GO" id="GO:0097266">
    <property type="term" value="F:phenylacetyl-CoA 1,2-epoxidase activity"/>
    <property type="evidence" value="ECO:0007669"/>
    <property type="project" value="InterPro"/>
</dbReference>
<dbReference type="GO" id="GO:0005829">
    <property type="term" value="C:cytosol"/>
    <property type="evidence" value="ECO:0007669"/>
    <property type="project" value="TreeGrafter"/>
</dbReference>
<dbReference type="Pfam" id="PF05138">
    <property type="entry name" value="PaaA_PaaC"/>
    <property type="match status" value="1"/>
</dbReference>
<dbReference type="InterPro" id="IPR011881">
    <property type="entry name" value="PaaA"/>
</dbReference>
<dbReference type="GO" id="GO:0010124">
    <property type="term" value="P:phenylacetate catabolic process"/>
    <property type="evidence" value="ECO:0007669"/>
    <property type="project" value="InterPro"/>
</dbReference>
<dbReference type="EMBL" id="PVTY01000010">
    <property type="protein sequence ID" value="PRZ14912.1"/>
    <property type="molecule type" value="Genomic_DNA"/>
</dbReference>
<dbReference type="InterPro" id="IPR007814">
    <property type="entry name" value="PaaA_PaaC"/>
</dbReference>
<comment type="caution">
    <text evidence="1">The sequence shown here is derived from an EMBL/GenBank/DDBJ whole genome shotgun (WGS) entry which is preliminary data.</text>
</comment>
<dbReference type="Proteomes" id="UP000238217">
    <property type="component" value="Unassembled WGS sequence"/>
</dbReference>
<accession>A0A2T0YIG8</accession>
<dbReference type="RefSeq" id="WP_106123203.1">
    <property type="nucleotide sequence ID" value="NZ_PVTY01000010.1"/>
</dbReference>
<proteinExistence type="predicted"/>
<dbReference type="InterPro" id="IPR012347">
    <property type="entry name" value="Ferritin-like"/>
</dbReference>
<dbReference type="Gene3D" id="1.20.1260.10">
    <property type="match status" value="1"/>
</dbReference>
<gene>
    <name evidence="1" type="ORF">BCL67_1109</name>
</gene>
<dbReference type="PANTHER" id="PTHR30458:SF2">
    <property type="entry name" value="1,2-PHENYLACETYL-COA EPOXIDASE, SUBUNIT A"/>
    <property type="match status" value="1"/>
</dbReference>
<protein>
    <submittedName>
        <fullName evidence="1">Ring-1,2-phenylacetyl-CoA epoxidase subunit PaaA</fullName>
    </submittedName>
</protein>